<keyword evidence="2" id="KW-1185">Reference proteome</keyword>
<evidence type="ECO:0000313" key="1">
    <source>
        <dbReference type="EMBL" id="THU70797.1"/>
    </source>
</evidence>
<evidence type="ECO:0000313" key="2">
    <source>
        <dbReference type="Proteomes" id="UP000317650"/>
    </source>
</evidence>
<dbReference type="EMBL" id="PYDT01000002">
    <property type="protein sequence ID" value="THU70797.1"/>
    <property type="molecule type" value="Genomic_DNA"/>
</dbReference>
<dbReference type="AlphaFoldDB" id="A0A4S8K7A4"/>
<protein>
    <submittedName>
        <fullName evidence="1">Uncharacterized protein</fullName>
    </submittedName>
</protein>
<comment type="caution">
    <text evidence="1">The sequence shown here is derived from an EMBL/GenBank/DDBJ whole genome shotgun (WGS) entry which is preliminary data.</text>
</comment>
<proteinExistence type="predicted"/>
<accession>A0A4S8K7A4</accession>
<sequence length="127" mass="14724">MLTLFLSYMMEMPVEVHKHGVWLLANSISIFSNYQVDHHIHRILTEEDAKAQYINELWNASSEAGEKLYKSGDILESQIADIDVYLLRKVGLFPDVIERKVSHHLERRGQENMIVASFIKLSGFQFC</sequence>
<name>A0A4S8K7A4_MUSBA</name>
<reference evidence="1 2" key="1">
    <citation type="journal article" date="2019" name="Nat. Plants">
        <title>Genome sequencing of Musa balbisiana reveals subgenome evolution and function divergence in polyploid bananas.</title>
        <authorList>
            <person name="Yao X."/>
        </authorList>
    </citation>
    <scope>NUCLEOTIDE SEQUENCE [LARGE SCALE GENOMIC DNA]</scope>
    <source>
        <strain evidence="2">cv. DH-PKW</strain>
        <tissue evidence="1">Leaves</tissue>
    </source>
</reference>
<dbReference type="InterPro" id="IPR045287">
    <property type="entry name" value="PAB"/>
</dbReference>
<dbReference type="PANTHER" id="PTHR35115:SF1">
    <property type="entry name" value="PROTEIN IN CHLOROPLAST ATPASE BIOGENESIS, CHLOROPLASTIC"/>
    <property type="match status" value="1"/>
</dbReference>
<organism evidence="1 2">
    <name type="scientific">Musa balbisiana</name>
    <name type="common">Banana</name>
    <dbReference type="NCBI Taxonomy" id="52838"/>
    <lineage>
        <taxon>Eukaryota</taxon>
        <taxon>Viridiplantae</taxon>
        <taxon>Streptophyta</taxon>
        <taxon>Embryophyta</taxon>
        <taxon>Tracheophyta</taxon>
        <taxon>Spermatophyta</taxon>
        <taxon>Magnoliopsida</taxon>
        <taxon>Liliopsida</taxon>
        <taxon>Zingiberales</taxon>
        <taxon>Musaceae</taxon>
        <taxon>Musa</taxon>
    </lineage>
</organism>
<dbReference type="Proteomes" id="UP000317650">
    <property type="component" value="Chromosome 8"/>
</dbReference>
<gene>
    <name evidence="1" type="ORF">C4D60_Mb08t28790</name>
</gene>
<dbReference type="PANTHER" id="PTHR35115">
    <property type="entry name" value="CYCLIN DELTA-3"/>
    <property type="match status" value="1"/>
</dbReference>